<reference evidence="2 3" key="1">
    <citation type="journal article" date="2009" name="Nat. Genet.">
        <title>The genome of the cucumber, Cucumis sativus L.</title>
        <authorList>
            <person name="Huang S."/>
            <person name="Li R."/>
            <person name="Zhang Z."/>
            <person name="Li L."/>
            <person name="Gu X."/>
            <person name="Fan W."/>
            <person name="Lucas W.J."/>
            <person name="Wang X."/>
            <person name="Xie B."/>
            <person name="Ni P."/>
            <person name="Ren Y."/>
            <person name="Zhu H."/>
            <person name="Li J."/>
            <person name="Lin K."/>
            <person name="Jin W."/>
            <person name="Fei Z."/>
            <person name="Li G."/>
            <person name="Staub J."/>
            <person name="Kilian A."/>
            <person name="van der Vossen E.A."/>
            <person name="Wu Y."/>
            <person name="Guo J."/>
            <person name="He J."/>
            <person name="Jia Z."/>
            <person name="Ren Y."/>
            <person name="Tian G."/>
            <person name="Lu Y."/>
            <person name="Ruan J."/>
            <person name="Qian W."/>
            <person name="Wang M."/>
            <person name="Huang Q."/>
            <person name="Li B."/>
            <person name="Xuan Z."/>
            <person name="Cao J."/>
            <person name="Asan"/>
            <person name="Wu Z."/>
            <person name="Zhang J."/>
            <person name="Cai Q."/>
            <person name="Bai Y."/>
            <person name="Zhao B."/>
            <person name="Han Y."/>
            <person name="Li Y."/>
            <person name="Li X."/>
            <person name="Wang S."/>
            <person name="Shi Q."/>
            <person name="Liu S."/>
            <person name="Cho W.K."/>
            <person name="Kim J.Y."/>
            <person name="Xu Y."/>
            <person name="Heller-Uszynska K."/>
            <person name="Miao H."/>
            <person name="Cheng Z."/>
            <person name="Zhang S."/>
            <person name="Wu J."/>
            <person name="Yang Y."/>
            <person name="Kang H."/>
            <person name="Li M."/>
            <person name="Liang H."/>
            <person name="Ren X."/>
            <person name="Shi Z."/>
            <person name="Wen M."/>
            <person name="Jian M."/>
            <person name="Yang H."/>
            <person name="Zhang G."/>
            <person name="Yang Z."/>
            <person name="Chen R."/>
            <person name="Liu S."/>
            <person name="Li J."/>
            <person name="Ma L."/>
            <person name="Liu H."/>
            <person name="Zhou Y."/>
            <person name="Zhao J."/>
            <person name="Fang X."/>
            <person name="Li G."/>
            <person name="Fang L."/>
            <person name="Li Y."/>
            <person name="Liu D."/>
            <person name="Zheng H."/>
            <person name="Zhang Y."/>
            <person name="Qin N."/>
            <person name="Li Z."/>
            <person name="Yang G."/>
            <person name="Yang S."/>
            <person name="Bolund L."/>
            <person name="Kristiansen K."/>
            <person name="Zheng H."/>
            <person name="Li S."/>
            <person name="Zhang X."/>
            <person name="Yang H."/>
            <person name="Wang J."/>
            <person name="Sun R."/>
            <person name="Zhang B."/>
            <person name="Jiang S."/>
            <person name="Wang J."/>
            <person name="Du Y."/>
            <person name="Li S."/>
        </authorList>
    </citation>
    <scope>NUCLEOTIDE SEQUENCE [LARGE SCALE GENOMIC DNA]</scope>
    <source>
        <strain evidence="3">cv. 9930</strain>
    </source>
</reference>
<dbReference type="Gramene" id="KGN59865">
    <property type="protein sequence ID" value="KGN59865"/>
    <property type="gene ID" value="Csa_3G851175"/>
</dbReference>
<evidence type="ECO:0000313" key="2">
    <source>
        <dbReference type="EMBL" id="KGN59865.1"/>
    </source>
</evidence>
<keyword evidence="1" id="KW-1133">Transmembrane helix</keyword>
<reference evidence="2 3" key="2">
    <citation type="journal article" date="2009" name="PLoS ONE">
        <title>An integrated genetic and cytogenetic map of the cucumber genome.</title>
        <authorList>
            <person name="Ren Y."/>
            <person name="Zhang Z."/>
            <person name="Liu J."/>
            <person name="Staub J.E."/>
            <person name="Han Y."/>
            <person name="Cheng Z."/>
            <person name="Li X."/>
            <person name="Lu J."/>
            <person name="Miao H."/>
            <person name="Kang H."/>
            <person name="Xie B."/>
            <person name="Gu X."/>
            <person name="Wang X."/>
            <person name="Du Y."/>
            <person name="Jin W."/>
            <person name="Huang S."/>
        </authorList>
    </citation>
    <scope>NUCLEOTIDE SEQUENCE [LARGE SCALE GENOMIC DNA]</scope>
    <source>
        <strain evidence="3">cv. 9930</strain>
    </source>
</reference>
<name>A0A0A0LCY2_CUCSA</name>
<dbReference type="AlphaFoldDB" id="A0A0A0LCY2"/>
<protein>
    <submittedName>
        <fullName evidence="2">Uncharacterized protein</fullName>
    </submittedName>
</protein>
<dbReference type="PANTHER" id="PTHR34741:SF2">
    <property type="entry name" value="VESICLE TRANSPORT PROTEIN"/>
    <property type="match status" value="1"/>
</dbReference>
<feature type="transmembrane region" description="Helical" evidence="1">
    <location>
        <begin position="62"/>
        <end position="82"/>
    </location>
</feature>
<dbReference type="PANTHER" id="PTHR34741">
    <property type="entry name" value="IMAP FAMILY MEMBER 1, PUTATIVE-RELATED"/>
    <property type="match status" value="1"/>
</dbReference>
<gene>
    <name evidence="2" type="ORF">Csa_3G851175</name>
</gene>
<feature type="transmembrane region" description="Helical" evidence="1">
    <location>
        <begin position="38"/>
        <end position="56"/>
    </location>
</feature>
<reference evidence="2 3" key="4">
    <citation type="journal article" date="2011" name="BMC Genomics">
        <title>RNA-Seq improves annotation of protein-coding genes in the cucumber genome.</title>
        <authorList>
            <person name="Li Z."/>
            <person name="Zhang Z."/>
            <person name="Yan P."/>
            <person name="Huang S."/>
            <person name="Fei Z."/>
            <person name="Lin K."/>
        </authorList>
    </citation>
    <scope>NUCLEOTIDE SEQUENCE [LARGE SCALE GENOMIC DNA]</scope>
    <source>
        <strain evidence="3">cv. 9930</strain>
    </source>
</reference>
<sequence>MLGQCALTVAVWFRQTYGGVRRSLEVVAEMVEERKEMIIGFCLSSAIGIATVSVQTKTKLPNSFQFLSIAVLICFLSVGFARMISSIFKTLSKILYCFGGFLCATCCFIATAIPYDTHFHIIVIVLYSIFCIIFVMLISITHNPSSPSSSHTLPL</sequence>
<accession>A0A0A0LCY2</accession>
<dbReference type="EMBL" id="CM002924">
    <property type="protein sequence ID" value="KGN59865.1"/>
    <property type="molecule type" value="Genomic_DNA"/>
</dbReference>
<keyword evidence="1" id="KW-0812">Transmembrane</keyword>
<proteinExistence type="predicted"/>
<feature type="transmembrane region" description="Helical" evidence="1">
    <location>
        <begin position="119"/>
        <end position="140"/>
    </location>
</feature>
<reference evidence="2 3" key="3">
    <citation type="journal article" date="2010" name="BMC Genomics">
        <title>Transcriptome sequencing and comparative analysis of cucumber flowers with different sex types.</title>
        <authorList>
            <person name="Guo S."/>
            <person name="Zheng Y."/>
            <person name="Joung J.G."/>
            <person name="Liu S."/>
            <person name="Zhang Z."/>
            <person name="Crasta O.R."/>
            <person name="Sobral B.W."/>
            <person name="Xu Y."/>
            <person name="Huang S."/>
            <person name="Fei Z."/>
        </authorList>
    </citation>
    <scope>NUCLEOTIDE SEQUENCE [LARGE SCALE GENOMIC DNA]</scope>
    <source>
        <strain evidence="3">cv. 9930</strain>
    </source>
</reference>
<organism evidence="2 3">
    <name type="scientific">Cucumis sativus</name>
    <name type="common">Cucumber</name>
    <dbReference type="NCBI Taxonomy" id="3659"/>
    <lineage>
        <taxon>Eukaryota</taxon>
        <taxon>Viridiplantae</taxon>
        <taxon>Streptophyta</taxon>
        <taxon>Embryophyta</taxon>
        <taxon>Tracheophyta</taxon>
        <taxon>Spermatophyta</taxon>
        <taxon>Magnoliopsida</taxon>
        <taxon>eudicotyledons</taxon>
        <taxon>Gunneridae</taxon>
        <taxon>Pentapetalae</taxon>
        <taxon>rosids</taxon>
        <taxon>fabids</taxon>
        <taxon>Cucurbitales</taxon>
        <taxon>Cucurbitaceae</taxon>
        <taxon>Benincaseae</taxon>
        <taxon>Cucumis</taxon>
    </lineage>
</organism>
<keyword evidence="3" id="KW-1185">Reference proteome</keyword>
<feature type="transmembrane region" description="Helical" evidence="1">
    <location>
        <begin position="94"/>
        <end position="113"/>
    </location>
</feature>
<evidence type="ECO:0000256" key="1">
    <source>
        <dbReference type="SAM" id="Phobius"/>
    </source>
</evidence>
<evidence type="ECO:0000313" key="3">
    <source>
        <dbReference type="Proteomes" id="UP000029981"/>
    </source>
</evidence>
<keyword evidence="1" id="KW-0472">Membrane</keyword>
<dbReference type="Proteomes" id="UP000029981">
    <property type="component" value="Chromosome 3"/>
</dbReference>